<name>A0A1I1XCK7_9BACI</name>
<organism evidence="6 7">
    <name type="scientific">Lentibacillus persicus</name>
    <dbReference type="NCBI Taxonomy" id="640948"/>
    <lineage>
        <taxon>Bacteria</taxon>
        <taxon>Bacillati</taxon>
        <taxon>Bacillota</taxon>
        <taxon>Bacilli</taxon>
        <taxon>Bacillales</taxon>
        <taxon>Bacillaceae</taxon>
        <taxon>Lentibacillus</taxon>
    </lineage>
</organism>
<reference evidence="7" key="1">
    <citation type="submission" date="2016-10" db="EMBL/GenBank/DDBJ databases">
        <authorList>
            <person name="Varghese N."/>
            <person name="Submissions S."/>
        </authorList>
    </citation>
    <scope>NUCLEOTIDE SEQUENCE [LARGE SCALE GENOMIC DNA]</scope>
    <source>
        <strain evidence="7">DSM 22530</strain>
    </source>
</reference>
<dbReference type="GO" id="GO:0005524">
    <property type="term" value="F:ATP binding"/>
    <property type="evidence" value="ECO:0007669"/>
    <property type="project" value="UniProtKB-KW"/>
</dbReference>
<gene>
    <name evidence="6" type="ORF">SAMN05216238_107129</name>
</gene>
<protein>
    <submittedName>
        <fullName evidence="6">ABC-2 type transport system ATP-binding protein/putative spermidine/putrescine transport system ATP-binding protein/putative hydroxymethylpyrimidine transport system ATP-binding protein</fullName>
    </submittedName>
</protein>
<evidence type="ECO:0000313" key="7">
    <source>
        <dbReference type="Proteomes" id="UP000199474"/>
    </source>
</evidence>
<dbReference type="SUPFAM" id="SSF52540">
    <property type="entry name" value="P-loop containing nucleoside triphosphate hydrolases"/>
    <property type="match status" value="1"/>
</dbReference>
<keyword evidence="3" id="KW-0547">Nucleotide-binding</keyword>
<keyword evidence="7" id="KW-1185">Reference proteome</keyword>
<dbReference type="Pfam" id="PF00005">
    <property type="entry name" value="ABC_tran"/>
    <property type="match status" value="1"/>
</dbReference>
<dbReference type="InterPro" id="IPR003439">
    <property type="entry name" value="ABC_transporter-like_ATP-bd"/>
</dbReference>
<evidence type="ECO:0000256" key="1">
    <source>
        <dbReference type="ARBA" id="ARBA00005417"/>
    </source>
</evidence>
<evidence type="ECO:0000256" key="2">
    <source>
        <dbReference type="ARBA" id="ARBA00022448"/>
    </source>
</evidence>
<dbReference type="PANTHER" id="PTHR42711">
    <property type="entry name" value="ABC TRANSPORTER ATP-BINDING PROTEIN"/>
    <property type="match status" value="1"/>
</dbReference>
<dbReference type="Proteomes" id="UP000199474">
    <property type="component" value="Unassembled WGS sequence"/>
</dbReference>
<evidence type="ECO:0000259" key="5">
    <source>
        <dbReference type="Pfam" id="PF00005"/>
    </source>
</evidence>
<dbReference type="PANTHER" id="PTHR42711:SF5">
    <property type="entry name" value="ABC TRANSPORTER ATP-BINDING PROTEIN NATA"/>
    <property type="match status" value="1"/>
</dbReference>
<keyword evidence="4 6" id="KW-0067">ATP-binding</keyword>
<proteinExistence type="inferred from homology"/>
<dbReference type="InterPro" id="IPR027417">
    <property type="entry name" value="P-loop_NTPase"/>
</dbReference>
<feature type="domain" description="ABC transporter" evidence="5">
    <location>
        <begin position="18"/>
        <end position="49"/>
    </location>
</feature>
<evidence type="ECO:0000256" key="4">
    <source>
        <dbReference type="ARBA" id="ARBA00022840"/>
    </source>
</evidence>
<comment type="similarity">
    <text evidence="1">Belongs to the ABC transporter superfamily.</text>
</comment>
<sequence>MLTVDNLTKRYATQTIFDGISFEVPDASFVSLTGKNGIGKTTLLNILGGSDPLSR</sequence>
<dbReference type="STRING" id="640948.SAMN05216238_107129"/>
<dbReference type="AlphaFoldDB" id="A0A1I1XCK7"/>
<dbReference type="EMBL" id="FOMR01000007">
    <property type="protein sequence ID" value="SFE03100.1"/>
    <property type="molecule type" value="Genomic_DNA"/>
</dbReference>
<dbReference type="InterPro" id="IPR050763">
    <property type="entry name" value="ABC_transporter_ATP-binding"/>
</dbReference>
<dbReference type="Gene3D" id="3.40.50.300">
    <property type="entry name" value="P-loop containing nucleotide triphosphate hydrolases"/>
    <property type="match status" value="1"/>
</dbReference>
<dbReference type="GO" id="GO:0016887">
    <property type="term" value="F:ATP hydrolysis activity"/>
    <property type="evidence" value="ECO:0007669"/>
    <property type="project" value="InterPro"/>
</dbReference>
<evidence type="ECO:0000313" key="6">
    <source>
        <dbReference type="EMBL" id="SFE03100.1"/>
    </source>
</evidence>
<accession>A0A1I1XCK7</accession>
<keyword evidence="2" id="KW-0813">Transport</keyword>
<evidence type="ECO:0000256" key="3">
    <source>
        <dbReference type="ARBA" id="ARBA00022741"/>
    </source>
</evidence>